<reference evidence="1" key="1">
    <citation type="submission" date="2019-04" db="EMBL/GenBank/DDBJ databases">
        <title>Microbes associate with the intestines of laboratory mice.</title>
        <authorList>
            <person name="Navarre W."/>
            <person name="Wong E."/>
            <person name="Huang K."/>
            <person name="Tropini C."/>
            <person name="Ng K."/>
            <person name="Yu B."/>
        </authorList>
    </citation>
    <scope>NUCLEOTIDE SEQUENCE</scope>
    <source>
        <strain evidence="1">NM01_1-7b</strain>
    </source>
</reference>
<evidence type="ECO:0000313" key="1">
    <source>
        <dbReference type="EMBL" id="TGY96501.1"/>
    </source>
</evidence>
<name>A0AC61RX14_9FIRM</name>
<organism evidence="1 2">
    <name type="scientific">Petralouisia muris</name>
    <dbReference type="NCBI Taxonomy" id="3032872"/>
    <lineage>
        <taxon>Bacteria</taxon>
        <taxon>Bacillati</taxon>
        <taxon>Bacillota</taxon>
        <taxon>Clostridia</taxon>
        <taxon>Lachnospirales</taxon>
        <taxon>Lachnospiraceae</taxon>
        <taxon>Petralouisia</taxon>
    </lineage>
</organism>
<proteinExistence type="predicted"/>
<protein>
    <submittedName>
        <fullName evidence="1">Uncharacterized protein</fullName>
    </submittedName>
</protein>
<sequence length="611" mass="71626">MMDWFQLKMKIKGAKPPVWRRGFVPEGITFTQLAWMLEEMLDCEKTDNYEFDFYQKKVTLNEWKEDVNYRKGFFYSYRSASDTFVNELLSSEKWFTFRVQQEEGRKAEYRIEIEKKASEVMEKQKGGKVPIQSPLISKEVGFAGSWSDSLEKNSLLREKYQVYNGEADYRSFQKLREDFESGNDGIRVCENPESRTERNQLSMPDLINQFVDSSGIQREELLKNLLGEEIDKRKKSQGNDQKSRDPMVKDMLSSYEKADLTEMAKELHLHYSRLKKDDLAEKIANEILTPAVMRKRLLILEDREIAAFEAAMERECFSPTDEEWEGLDAVFEMDYIAYFRDEYIEVPKEVIQVYQTINTPQFQRERKRLNWMLKCLESFGFLYGVAPAKVACEIYSQKKEYAVSYEEFLEIFQKIPEEMNPCSLADGKMFLNVLKEKRLYRKIEKIQRKVDYYIPSEAEVHDYDQNKYFTGEPAYWKLKEFFSQELKYDTEEAEELCAFIYQEFAKGKMLSDIMGVLNGSGMVFGSKWHIEKFASLMADANNHTRMFELRGHMPAELSEARPVPLQHSGAKIVPMRGSADKPAEPKEKKIYPNDPCPCGSGKKYKKCCGKK</sequence>
<gene>
    <name evidence="1" type="ORF">E5329_09720</name>
</gene>
<keyword evidence="2" id="KW-1185">Reference proteome</keyword>
<evidence type="ECO:0000313" key="2">
    <source>
        <dbReference type="Proteomes" id="UP000304953"/>
    </source>
</evidence>
<accession>A0AC61RX14</accession>
<dbReference type="EMBL" id="SRYA01000016">
    <property type="protein sequence ID" value="TGY96501.1"/>
    <property type="molecule type" value="Genomic_DNA"/>
</dbReference>
<comment type="caution">
    <text evidence="1">The sequence shown here is derived from an EMBL/GenBank/DDBJ whole genome shotgun (WGS) entry which is preliminary data.</text>
</comment>
<dbReference type="Proteomes" id="UP000304953">
    <property type="component" value="Unassembled WGS sequence"/>
</dbReference>